<keyword evidence="1" id="KW-0472">Membrane</keyword>
<accession>A0A8H5BRV8</accession>
<feature type="transmembrane region" description="Helical" evidence="1">
    <location>
        <begin position="67"/>
        <end position="86"/>
    </location>
</feature>
<feature type="domain" description="DUF6534" evidence="2">
    <location>
        <begin position="179"/>
        <end position="264"/>
    </location>
</feature>
<keyword evidence="1" id="KW-1133">Transmembrane helix</keyword>
<keyword evidence="4" id="KW-1185">Reference proteome</keyword>
<dbReference type="InterPro" id="IPR045339">
    <property type="entry name" value="DUF6534"/>
</dbReference>
<feature type="transmembrane region" description="Helical" evidence="1">
    <location>
        <begin position="242"/>
        <end position="261"/>
    </location>
</feature>
<evidence type="ECO:0000259" key="2">
    <source>
        <dbReference type="Pfam" id="PF20152"/>
    </source>
</evidence>
<dbReference type="AlphaFoldDB" id="A0A8H5BRV8"/>
<protein>
    <recommendedName>
        <fullName evidence="2">DUF6534 domain-containing protein</fullName>
    </recommendedName>
</protein>
<sequence length="322" mass="35574">MSGFQQLNLDNTLGAAFIGNIVASVPMCTTRDVKGIIPPSKHWRVTRLLLTTITNGTRALRYTSYGMLLDTLHLALVTNSLYLYLIKNYNNPIALLSPNWSILAQVFVTGVCDLIVRAIFGRRVWKISGSYLVAAFIKTISAATAFSSGTAFACRAFVGKTFANFSHISYLMYLALGTAVLADIGIAASLCISLARSRTGFARTDSIVAVLMLYAINSSVLTTACSFACFITYLIWPHQFTFIGIYVCLSKLFLNSLLAMLNGRVELKERMTRNFSEQLQRSYSTARHVEFSRSAFSNTEINQKPSPVVISVNTEIEMKETV</sequence>
<keyword evidence="1" id="KW-0812">Transmembrane</keyword>
<dbReference type="Proteomes" id="UP000567179">
    <property type="component" value="Unassembled WGS sequence"/>
</dbReference>
<gene>
    <name evidence="3" type="ORF">D9619_004979</name>
</gene>
<feature type="transmembrane region" description="Helical" evidence="1">
    <location>
        <begin position="170"/>
        <end position="195"/>
    </location>
</feature>
<feature type="transmembrane region" description="Helical" evidence="1">
    <location>
        <begin position="132"/>
        <end position="158"/>
    </location>
</feature>
<feature type="transmembrane region" description="Helical" evidence="1">
    <location>
        <begin position="98"/>
        <end position="120"/>
    </location>
</feature>
<dbReference type="OrthoDB" id="2745105at2759"/>
<organism evidence="3 4">
    <name type="scientific">Psilocybe cf. subviscida</name>
    <dbReference type="NCBI Taxonomy" id="2480587"/>
    <lineage>
        <taxon>Eukaryota</taxon>
        <taxon>Fungi</taxon>
        <taxon>Dikarya</taxon>
        <taxon>Basidiomycota</taxon>
        <taxon>Agaricomycotina</taxon>
        <taxon>Agaricomycetes</taxon>
        <taxon>Agaricomycetidae</taxon>
        <taxon>Agaricales</taxon>
        <taxon>Agaricineae</taxon>
        <taxon>Strophariaceae</taxon>
        <taxon>Psilocybe</taxon>
    </lineage>
</organism>
<dbReference type="EMBL" id="JAACJJ010000014">
    <property type="protein sequence ID" value="KAF5327187.1"/>
    <property type="molecule type" value="Genomic_DNA"/>
</dbReference>
<reference evidence="3 4" key="1">
    <citation type="journal article" date="2020" name="ISME J.">
        <title>Uncovering the hidden diversity of litter-decomposition mechanisms in mushroom-forming fungi.</title>
        <authorList>
            <person name="Floudas D."/>
            <person name="Bentzer J."/>
            <person name="Ahren D."/>
            <person name="Johansson T."/>
            <person name="Persson P."/>
            <person name="Tunlid A."/>
        </authorList>
    </citation>
    <scope>NUCLEOTIDE SEQUENCE [LARGE SCALE GENOMIC DNA]</scope>
    <source>
        <strain evidence="3 4">CBS 101986</strain>
    </source>
</reference>
<dbReference type="PANTHER" id="PTHR40465:SF1">
    <property type="entry name" value="DUF6534 DOMAIN-CONTAINING PROTEIN"/>
    <property type="match status" value="1"/>
</dbReference>
<comment type="caution">
    <text evidence="3">The sequence shown here is derived from an EMBL/GenBank/DDBJ whole genome shotgun (WGS) entry which is preliminary data.</text>
</comment>
<dbReference type="PANTHER" id="PTHR40465">
    <property type="entry name" value="CHROMOSOME 1, WHOLE GENOME SHOTGUN SEQUENCE"/>
    <property type="match status" value="1"/>
</dbReference>
<evidence type="ECO:0000313" key="3">
    <source>
        <dbReference type="EMBL" id="KAF5327187.1"/>
    </source>
</evidence>
<proteinExistence type="predicted"/>
<evidence type="ECO:0000256" key="1">
    <source>
        <dbReference type="SAM" id="Phobius"/>
    </source>
</evidence>
<feature type="transmembrane region" description="Helical" evidence="1">
    <location>
        <begin position="207"/>
        <end position="236"/>
    </location>
</feature>
<evidence type="ECO:0000313" key="4">
    <source>
        <dbReference type="Proteomes" id="UP000567179"/>
    </source>
</evidence>
<dbReference type="Pfam" id="PF20152">
    <property type="entry name" value="DUF6534"/>
    <property type="match status" value="1"/>
</dbReference>
<name>A0A8H5BRV8_9AGAR</name>